<evidence type="ECO:0000256" key="2">
    <source>
        <dbReference type="SAM" id="MobiDB-lite"/>
    </source>
</evidence>
<keyword evidence="5" id="KW-1185">Reference proteome</keyword>
<dbReference type="SMART" id="SM01017">
    <property type="entry name" value="Arrestin_C"/>
    <property type="match status" value="1"/>
</dbReference>
<evidence type="ECO:0000313" key="4">
    <source>
        <dbReference type="EMBL" id="CAH3025445.1"/>
    </source>
</evidence>
<dbReference type="InterPro" id="IPR011022">
    <property type="entry name" value="Arrestin_C-like"/>
</dbReference>
<dbReference type="Pfam" id="PF00339">
    <property type="entry name" value="Arrestin_N"/>
    <property type="match status" value="1"/>
</dbReference>
<accession>A0ABN8M752</accession>
<evidence type="ECO:0000259" key="3">
    <source>
        <dbReference type="SMART" id="SM01017"/>
    </source>
</evidence>
<reference evidence="4 5" key="1">
    <citation type="submission" date="2022-05" db="EMBL/GenBank/DDBJ databases">
        <authorList>
            <consortium name="Genoscope - CEA"/>
            <person name="William W."/>
        </authorList>
    </citation>
    <scope>NUCLEOTIDE SEQUENCE [LARGE SCALE GENOMIC DNA]</scope>
</reference>
<feature type="region of interest" description="Disordered" evidence="2">
    <location>
        <begin position="383"/>
        <end position="408"/>
    </location>
</feature>
<evidence type="ECO:0000256" key="1">
    <source>
        <dbReference type="ARBA" id="ARBA00005298"/>
    </source>
</evidence>
<feature type="compositionally biased region" description="Polar residues" evidence="2">
    <location>
        <begin position="383"/>
        <end position="401"/>
    </location>
</feature>
<dbReference type="InterPro" id="IPR011021">
    <property type="entry name" value="Arrestin-like_N"/>
</dbReference>
<dbReference type="PANTHER" id="PTHR11188:SF176">
    <property type="entry name" value="ARRESTIN DOMAIN-CONTAINING PROTEIN 1"/>
    <property type="match status" value="1"/>
</dbReference>
<dbReference type="SUPFAM" id="SSF81296">
    <property type="entry name" value="E set domains"/>
    <property type="match status" value="2"/>
</dbReference>
<proteinExistence type="inferred from homology"/>
<comment type="caution">
    <text evidence="4">The sequence shown here is derived from an EMBL/GenBank/DDBJ whole genome shotgun (WGS) entry which is preliminary data.</text>
</comment>
<gene>
    <name evidence="4" type="ORF">PEVE_00026129</name>
</gene>
<feature type="domain" description="Arrestin C-terminal-like" evidence="3">
    <location>
        <begin position="181"/>
        <end position="313"/>
    </location>
</feature>
<dbReference type="Proteomes" id="UP001159427">
    <property type="component" value="Unassembled WGS sequence"/>
</dbReference>
<protein>
    <recommendedName>
        <fullName evidence="3">Arrestin C-terminal-like domain-containing protein</fullName>
    </recommendedName>
</protein>
<dbReference type="Gene3D" id="2.60.40.640">
    <property type="match status" value="2"/>
</dbReference>
<organism evidence="4 5">
    <name type="scientific">Porites evermanni</name>
    <dbReference type="NCBI Taxonomy" id="104178"/>
    <lineage>
        <taxon>Eukaryota</taxon>
        <taxon>Metazoa</taxon>
        <taxon>Cnidaria</taxon>
        <taxon>Anthozoa</taxon>
        <taxon>Hexacorallia</taxon>
        <taxon>Scleractinia</taxon>
        <taxon>Fungiina</taxon>
        <taxon>Poritidae</taxon>
        <taxon>Porites</taxon>
    </lineage>
</organism>
<dbReference type="PANTHER" id="PTHR11188">
    <property type="entry name" value="ARRESTIN DOMAIN CONTAINING PROTEIN"/>
    <property type="match status" value="1"/>
</dbReference>
<dbReference type="EMBL" id="CALNXI010000353">
    <property type="protein sequence ID" value="CAH3025445.1"/>
    <property type="molecule type" value="Genomic_DNA"/>
</dbReference>
<dbReference type="InterPro" id="IPR050357">
    <property type="entry name" value="Arrestin_domain-protein"/>
</dbReference>
<comment type="similarity">
    <text evidence="1">Belongs to the arrestin family.</text>
</comment>
<name>A0ABN8M752_9CNID</name>
<dbReference type="InterPro" id="IPR014752">
    <property type="entry name" value="Arrestin-like_C"/>
</dbReference>
<sequence length="424" mass="48096">MNSSTIEKFEVKLQDVNKVFCPGDTIYGQVNLKVKEDLRIKEMRLECRGEAYVNWPEYSGSYTRYHYNRERYFNAIEVIFGEEKEKEKGVKSSACISQGCYSFSFKFIIPDKYLPTSFEGRHGNIRYWVRAVIDRGLGKSNVKTKPAPFMIGDYVALEDFENVTEALVEEEIKKTGMSCFRSGTLVLRAETDRGGFKQGDDIHVSVLVTNETPYNVACIEVSLVQRSLFVDIGGGKTFSDHTICYVRKQGILKGWEQEFPKISLAIPSTTYPTLISSKCIAVLYFIQITAKFKGKLTKNGYLEMPVVIASSDDETVIEAQKNAQTKPASLRPLRRRGTFFCVTAQNTLLYKQDNSNMDFSDQEEVDDFIASLLSRTKQNGYNFTANSNNSLPRKQNHSSAIASRHEPERLFVNNNGHFKLISAV</sequence>
<dbReference type="Pfam" id="PF02752">
    <property type="entry name" value="Arrestin_C"/>
    <property type="match status" value="1"/>
</dbReference>
<evidence type="ECO:0000313" key="5">
    <source>
        <dbReference type="Proteomes" id="UP001159427"/>
    </source>
</evidence>
<dbReference type="InterPro" id="IPR014756">
    <property type="entry name" value="Ig_E-set"/>
</dbReference>